<reference evidence="2 3" key="1">
    <citation type="submission" date="2018-01" db="EMBL/GenBank/DDBJ databases">
        <title>Genome characterization of the sugarcane-associated fungus Trichoderma ghanense CCMA-1212 and their application in lignocelulose bioconversion.</title>
        <authorList>
            <person name="Steindorff A.S."/>
            <person name="Mendes T.D."/>
            <person name="Vilela E.S.D."/>
            <person name="Rodrigues D.S."/>
            <person name="Formighieri E.F."/>
            <person name="Melo I.S."/>
            <person name="Favaro L.C.L."/>
        </authorList>
    </citation>
    <scope>NUCLEOTIDE SEQUENCE [LARGE SCALE GENOMIC DNA]</scope>
    <source>
        <strain evidence="2 3">CCMA-1212</strain>
    </source>
</reference>
<feature type="region of interest" description="Disordered" evidence="1">
    <location>
        <begin position="1"/>
        <end position="28"/>
    </location>
</feature>
<feature type="compositionally biased region" description="Basic and acidic residues" evidence="1">
    <location>
        <begin position="69"/>
        <end position="83"/>
    </location>
</feature>
<dbReference type="GeneID" id="300574028"/>
<dbReference type="RefSeq" id="XP_073561756.1">
    <property type="nucleotide sequence ID" value="XM_073699578.1"/>
</dbReference>
<keyword evidence="3" id="KW-1185">Reference proteome</keyword>
<evidence type="ECO:0000313" key="3">
    <source>
        <dbReference type="Proteomes" id="UP001642720"/>
    </source>
</evidence>
<dbReference type="Proteomes" id="UP001642720">
    <property type="component" value="Unassembled WGS sequence"/>
</dbReference>
<gene>
    <name evidence="2" type="ORF">CCMA1212_002184</name>
</gene>
<comment type="caution">
    <text evidence="2">The sequence shown here is derived from an EMBL/GenBank/DDBJ whole genome shotgun (WGS) entry which is preliminary data.</text>
</comment>
<evidence type="ECO:0000256" key="1">
    <source>
        <dbReference type="SAM" id="MobiDB-lite"/>
    </source>
</evidence>
<evidence type="ECO:0000313" key="2">
    <source>
        <dbReference type="EMBL" id="TFB05555.1"/>
    </source>
</evidence>
<feature type="region of interest" description="Disordered" evidence="1">
    <location>
        <begin position="69"/>
        <end position="93"/>
    </location>
</feature>
<protein>
    <submittedName>
        <fullName evidence="2">Uncharacterized protein</fullName>
    </submittedName>
</protein>
<organism evidence="2 3">
    <name type="scientific">Trichoderma ghanense</name>
    <dbReference type="NCBI Taxonomy" id="65468"/>
    <lineage>
        <taxon>Eukaryota</taxon>
        <taxon>Fungi</taxon>
        <taxon>Dikarya</taxon>
        <taxon>Ascomycota</taxon>
        <taxon>Pezizomycotina</taxon>
        <taxon>Sordariomycetes</taxon>
        <taxon>Hypocreomycetidae</taxon>
        <taxon>Hypocreales</taxon>
        <taxon>Hypocreaceae</taxon>
        <taxon>Trichoderma</taxon>
    </lineage>
</organism>
<sequence length="111" mass="12746">MTKQKREREKEMLTIGQTTTKKKKDKLPATMFPAALTDQKPDPCAPLNDTHAHTHIHIMTVGKSRLRRAEEAHETSPKMEKVKASRKQRVGRNGEEHLRLQLVVLMERGQV</sequence>
<dbReference type="EMBL" id="PPTA01000002">
    <property type="protein sequence ID" value="TFB05555.1"/>
    <property type="molecule type" value="Genomic_DNA"/>
</dbReference>
<accession>A0ABY2HB65</accession>
<feature type="compositionally biased region" description="Basic and acidic residues" evidence="1">
    <location>
        <begin position="1"/>
        <end position="12"/>
    </location>
</feature>
<name>A0ABY2HB65_9HYPO</name>
<proteinExistence type="predicted"/>